<dbReference type="EMBL" id="ACOU01000007">
    <property type="protein sequence ID" value="EKX72588.1"/>
    <property type="molecule type" value="Genomic_DNA"/>
</dbReference>
<dbReference type="Pfam" id="PF04385">
    <property type="entry name" value="FAINT"/>
    <property type="match status" value="4"/>
</dbReference>
<dbReference type="Proteomes" id="UP000031512">
    <property type="component" value="Unassembled WGS sequence"/>
</dbReference>
<dbReference type="GeneID" id="15805094"/>
<dbReference type="OrthoDB" id="362264at2759"/>
<dbReference type="RefSeq" id="XP_004832040.1">
    <property type="nucleotide sequence ID" value="XM_004831983.1"/>
</dbReference>
<evidence type="ECO:0000256" key="1">
    <source>
        <dbReference type="SAM" id="MobiDB-lite"/>
    </source>
</evidence>
<dbReference type="eggNOG" id="ENOG502T5SI">
    <property type="taxonomic scope" value="Eukaryota"/>
</dbReference>
<keyword evidence="3" id="KW-1185">Reference proteome</keyword>
<name>L1LBN4_THEEQ</name>
<gene>
    <name evidence="2" type="ORF">BEWA_050560</name>
</gene>
<dbReference type="KEGG" id="beq:BEWA_050560"/>
<evidence type="ECO:0000313" key="2">
    <source>
        <dbReference type="EMBL" id="EKX72588.1"/>
    </source>
</evidence>
<feature type="compositionally biased region" description="Basic and acidic residues" evidence="1">
    <location>
        <begin position="72"/>
        <end position="84"/>
    </location>
</feature>
<comment type="caution">
    <text evidence="2">The sequence shown here is derived from an EMBL/GenBank/DDBJ whole genome shotgun (WGS) entry which is preliminary data.</text>
</comment>
<feature type="compositionally biased region" description="Polar residues" evidence="1">
    <location>
        <begin position="85"/>
        <end position="97"/>
    </location>
</feature>
<dbReference type="AlphaFoldDB" id="L1LBN4"/>
<feature type="region of interest" description="Disordered" evidence="1">
    <location>
        <begin position="39"/>
        <end position="106"/>
    </location>
</feature>
<dbReference type="VEuPathDB" id="PiroplasmaDB:BEWA_050560"/>
<accession>L1LBN4</accession>
<evidence type="ECO:0008006" key="4">
    <source>
        <dbReference type="Google" id="ProtNLM"/>
    </source>
</evidence>
<dbReference type="InterPro" id="IPR007480">
    <property type="entry name" value="DUF529"/>
</dbReference>
<reference evidence="2 3" key="1">
    <citation type="journal article" date="2012" name="BMC Genomics">
        <title>Comparative genomic analysis and phylogenetic position of Theileria equi.</title>
        <authorList>
            <person name="Kappmeyer L.S."/>
            <person name="Thiagarajan M."/>
            <person name="Herndon D.R."/>
            <person name="Ramsay J.D."/>
            <person name="Caler E."/>
            <person name="Djikeng A."/>
            <person name="Gillespie J.J."/>
            <person name="Lau A.O."/>
            <person name="Roalson E.H."/>
            <person name="Silva J.C."/>
            <person name="Silva M.G."/>
            <person name="Suarez C.E."/>
            <person name="Ueti M.W."/>
            <person name="Nene V.M."/>
            <person name="Mealey R.H."/>
            <person name="Knowles D.P."/>
            <person name="Brayton K.A."/>
        </authorList>
    </citation>
    <scope>NUCLEOTIDE SEQUENCE [LARGE SCALE GENOMIC DNA]</scope>
    <source>
        <strain evidence="2 3">WA</strain>
    </source>
</reference>
<proteinExistence type="predicted"/>
<protein>
    <recommendedName>
        <fullName evidence="4">Signal peptide containing protein</fullName>
    </recommendedName>
</protein>
<evidence type="ECO:0000313" key="3">
    <source>
        <dbReference type="Proteomes" id="UP000031512"/>
    </source>
</evidence>
<sequence length="714" mass="81354">MFWKAQVIIPLYVIHIPSLYKCGDFPDCKDSFVETGQSSRQICNSGPKLGQKEDEGTAETGSDDVLGAHLSTHAEQDIPKEETRSLASTPGDQNTPLTPKDEEISRGSTAKEPLFVHPQEGQMDQSTKKLPSSILDLANIDSSTIYPPKTIVNDSIATYYYPAKKGFERIVDGEETIWKGEKEEKCVVAYTILKGDKTILILLIRGDKESNLVYYRRDSGGYWSRLEREKRNVPIYRAIKLDISSLYPFAFSILQYTRGLICTKKYTAKAGYRIDEVRDGDSELWKSDSPDKHCTLATVHLCDNSPKLATLIINHSGNTIELRRRKRNGKWVDASEERYGKFLEGIEKTASLQEPKNVQLDIDNVDSSIFAVESTKENGVAIKTFFAKAGYHLTRIVQTIMPIWTSVYKRELCLTASFYFGKNGPVAAAVRYKDKNGKRFKGLRIVYDHGWKVAGKSDFYNVIDRIKCRSDSPEPWTTVRPQPLPPPPPPDPVALDISKPDLSIYKRFDYHLDSIPTTFILPQRNVTITKVINGDVTVWTPEGTQKFYYAKLSFKDGIPKVAQIVSEIDAIYAQHQYYKFKGGVWKELKKFNDEIENLKIKTIKKGNFAIRIEVEESNQEYKIFETGFGNIPARSYVPNPGYHAKEIKFGERVIWKASGNYKRCIRCTVYFRTTPYILLIVVRKSRGTDTLYFEKVGFIWEPRTAGEFYTRLGD</sequence>
<organism evidence="2 3">
    <name type="scientific">Theileria equi strain WA</name>
    <dbReference type="NCBI Taxonomy" id="1537102"/>
    <lineage>
        <taxon>Eukaryota</taxon>
        <taxon>Sar</taxon>
        <taxon>Alveolata</taxon>
        <taxon>Apicomplexa</taxon>
        <taxon>Aconoidasida</taxon>
        <taxon>Piroplasmida</taxon>
        <taxon>Theileriidae</taxon>
        <taxon>Theileria</taxon>
    </lineage>
</organism>